<evidence type="ECO:0000313" key="1">
    <source>
        <dbReference type="EMBL" id="KDA52844.1"/>
    </source>
</evidence>
<keyword evidence="2" id="KW-1185">Reference proteome</keyword>
<comment type="caution">
    <text evidence="1">The sequence shown here is derived from an EMBL/GenBank/DDBJ whole genome shotgun (WGS) entry which is preliminary data.</text>
</comment>
<reference evidence="1 2" key="1">
    <citation type="submission" date="2014-04" db="EMBL/GenBank/DDBJ databases">
        <title>The Genome Sequence of Thermoanaerobaculum aquaticum MP-01, The First Cultivated Group 23 Acidobacterium.</title>
        <authorList>
            <person name="Stamps B.W."/>
            <person name="Losey N.A."/>
            <person name="Lawson P.A."/>
            <person name="Stevenson B.S."/>
        </authorList>
    </citation>
    <scope>NUCLEOTIDE SEQUENCE [LARGE SCALE GENOMIC DNA]</scope>
    <source>
        <strain evidence="1 2">MP-01</strain>
    </source>
</reference>
<dbReference type="Proteomes" id="UP000027284">
    <property type="component" value="Unassembled WGS sequence"/>
</dbReference>
<name>A0A062XU18_9BACT</name>
<protein>
    <submittedName>
        <fullName evidence="1">Uncharacterized protein</fullName>
    </submittedName>
</protein>
<dbReference type="Gene3D" id="2.60.120.260">
    <property type="entry name" value="Galactose-binding domain-like"/>
    <property type="match status" value="1"/>
</dbReference>
<evidence type="ECO:0000313" key="2">
    <source>
        <dbReference type="Proteomes" id="UP000027284"/>
    </source>
</evidence>
<gene>
    <name evidence="1" type="ORF">EG19_10130</name>
</gene>
<dbReference type="EMBL" id="JMFG01000053">
    <property type="protein sequence ID" value="KDA52844.1"/>
    <property type="molecule type" value="Genomic_DNA"/>
</dbReference>
<dbReference type="AlphaFoldDB" id="A0A062XU18"/>
<proteinExistence type="predicted"/>
<organism evidence="1 2">
    <name type="scientific">Thermoanaerobaculum aquaticum</name>
    <dbReference type="NCBI Taxonomy" id="1312852"/>
    <lineage>
        <taxon>Bacteria</taxon>
        <taxon>Pseudomonadati</taxon>
        <taxon>Acidobacteriota</taxon>
        <taxon>Thermoanaerobaculia</taxon>
        <taxon>Thermoanaerobaculales</taxon>
        <taxon>Thermoanaerobaculaceae</taxon>
        <taxon>Thermoanaerobaculum</taxon>
    </lineage>
</organism>
<sequence length="502" mass="56320">MLASAPPELVTQIQPHSLEAVREGEIPLEEFARSLGISVFPQAAPTELQEKQFITHWLYHYYALSAGIDEDPVGEATISGRCSSLPITDVPQAPTMGAQLWSDKTIYSAYYQAPFNSSTCTSDNTDLTKYFVTWVKSPSAQAVRAWLGASDYFKLWINGTLVGQRNSGGGKPYTVDEYKYPANLRAGWNLIVFKHSFPQLGPSTDPDDNKRYKYFSLRFVRDDAGTPVTNLVATFDPDPSCDDKAPYSTATQTRVLFPSVAHLPGRAGSQWRTDIELYNGFHMAWEYRFRYFREGNNSGAPDATRTTVLQPFEGKVFRDALRSSEFFNVPSDQKGYAWMSGAYYYYTIFYGQARAKVYNQASTGTFGMETSLLHPYSFSYRGYFFNLRNGAYRTNLAVIPSKNEGSSYRVRMILSSPEFGTLTKEWPANPSERLTGLAQLNDVFGYFGVGSTSTDRALLYVVFLDTSFSDLYFFPSVTINDNGTSDPEFRLSGNPISDPPIF</sequence>
<accession>A0A062XU18</accession>